<evidence type="ECO:0000256" key="4">
    <source>
        <dbReference type="ARBA" id="ARBA00022491"/>
    </source>
</evidence>
<keyword evidence="5" id="KW-0378">Hydrolase</keyword>
<keyword evidence="12" id="KW-1185">Reference proteome</keyword>
<evidence type="ECO:0000313" key="11">
    <source>
        <dbReference type="EMBL" id="MBW0547362.1"/>
    </source>
</evidence>
<comment type="similarity">
    <text evidence="2">Belongs to the histone deacetylase family. HD type 1 subfamily.</text>
</comment>
<dbReference type="EMBL" id="AVOT02052441">
    <property type="protein sequence ID" value="MBW0547362.1"/>
    <property type="molecule type" value="Genomic_DNA"/>
</dbReference>
<dbReference type="InterPro" id="IPR023696">
    <property type="entry name" value="Ureohydrolase_dom_sf"/>
</dbReference>
<keyword evidence="7" id="KW-0805">Transcription regulation</keyword>
<protein>
    <recommendedName>
        <fullName evidence="3">histone deacetylase</fullName>
        <ecNumber evidence="3">3.5.1.98</ecNumber>
    </recommendedName>
</protein>
<dbReference type="EC" id="3.5.1.98" evidence="3"/>
<keyword evidence="8" id="KW-0804">Transcription</keyword>
<organism evidence="11 12">
    <name type="scientific">Austropuccinia psidii MF-1</name>
    <dbReference type="NCBI Taxonomy" id="1389203"/>
    <lineage>
        <taxon>Eukaryota</taxon>
        <taxon>Fungi</taxon>
        <taxon>Dikarya</taxon>
        <taxon>Basidiomycota</taxon>
        <taxon>Pucciniomycotina</taxon>
        <taxon>Pucciniomycetes</taxon>
        <taxon>Pucciniales</taxon>
        <taxon>Sphaerophragmiaceae</taxon>
        <taxon>Austropuccinia</taxon>
    </lineage>
</organism>
<evidence type="ECO:0000256" key="3">
    <source>
        <dbReference type="ARBA" id="ARBA00012111"/>
    </source>
</evidence>
<dbReference type="Proteomes" id="UP000765509">
    <property type="component" value="Unassembled WGS sequence"/>
</dbReference>
<keyword evidence="6" id="KW-0156">Chromatin regulator</keyword>
<dbReference type="OrthoDB" id="73273at2759"/>
<evidence type="ECO:0000256" key="9">
    <source>
        <dbReference type="ARBA" id="ARBA00023242"/>
    </source>
</evidence>
<dbReference type="SUPFAM" id="SSF52768">
    <property type="entry name" value="Arginase/deacetylase"/>
    <property type="match status" value="1"/>
</dbReference>
<dbReference type="InterPro" id="IPR023801">
    <property type="entry name" value="His_deacetylse_dom"/>
</dbReference>
<evidence type="ECO:0000259" key="10">
    <source>
        <dbReference type="Pfam" id="PF00850"/>
    </source>
</evidence>
<dbReference type="Gene3D" id="3.40.800.20">
    <property type="entry name" value="Histone deacetylase domain"/>
    <property type="match status" value="1"/>
</dbReference>
<feature type="domain" description="Histone deacetylase" evidence="10">
    <location>
        <begin position="66"/>
        <end position="383"/>
    </location>
</feature>
<evidence type="ECO:0000256" key="7">
    <source>
        <dbReference type="ARBA" id="ARBA00023015"/>
    </source>
</evidence>
<name>A0A9Q3INZ8_9BASI</name>
<evidence type="ECO:0000256" key="8">
    <source>
        <dbReference type="ARBA" id="ARBA00023163"/>
    </source>
</evidence>
<dbReference type="Pfam" id="PF00850">
    <property type="entry name" value="Hist_deacetyl"/>
    <property type="match status" value="1"/>
</dbReference>
<dbReference type="InterPro" id="IPR037138">
    <property type="entry name" value="His_deacetylse_dom_sf"/>
</dbReference>
<dbReference type="GO" id="GO:0005634">
    <property type="term" value="C:nucleus"/>
    <property type="evidence" value="ECO:0007669"/>
    <property type="project" value="UniProtKB-SubCell"/>
</dbReference>
<evidence type="ECO:0000256" key="1">
    <source>
        <dbReference type="ARBA" id="ARBA00004123"/>
    </source>
</evidence>
<dbReference type="PRINTS" id="PR01270">
    <property type="entry name" value="HDASUPER"/>
</dbReference>
<comment type="caution">
    <text evidence="11">The sequence shown here is derived from an EMBL/GenBank/DDBJ whole genome shotgun (WGS) entry which is preliminary data.</text>
</comment>
<reference evidence="11" key="1">
    <citation type="submission" date="2021-03" db="EMBL/GenBank/DDBJ databases">
        <title>Draft genome sequence of rust myrtle Austropuccinia psidii MF-1, a brazilian biotype.</title>
        <authorList>
            <person name="Quecine M.C."/>
            <person name="Pachon D.M.R."/>
            <person name="Bonatelli M.L."/>
            <person name="Correr F.H."/>
            <person name="Franceschini L.M."/>
            <person name="Leite T.F."/>
            <person name="Margarido G.R.A."/>
            <person name="Almeida C.A."/>
            <person name="Ferrarezi J.A."/>
            <person name="Labate C.A."/>
        </authorList>
    </citation>
    <scope>NUCLEOTIDE SEQUENCE</scope>
    <source>
        <strain evidence="11">MF-1</strain>
    </source>
</reference>
<dbReference type="GO" id="GO:0031507">
    <property type="term" value="P:heterochromatin formation"/>
    <property type="evidence" value="ECO:0007669"/>
    <property type="project" value="TreeGrafter"/>
</dbReference>
<evidence type="ECO:0000313" key="12">
    <source>
        <dbReference type="Proteomes" id="UP000765509"/>
    </source>
</evidence>
<keyword evidence="4" id="KW-0678">Repressor</keyword>
<dbReference type="PANTHER" id="PTHR10625:SF14">
    <property type="entry name" value="HISTONE DEACETYLASE 8"/>
    <property type="match status" value="1"/>
</dbReference>
<gene>
    <name evidence="11" type="ORF">O181_087077</name>
</gene>
<evidence type="ECO:0000256" key="2">
    <source>
        <dbReference type="ARBA" id="ARBA00006457"/>
    </source>
</evidence>
<proteinExistence type="inferred from homology"/>
<keyword evidence="9" id="KW-0539">Nucleus</keyword>
<dbReference type="InterPro" id="IPR000286">
    <property type="entry name" value="HDACs"/>
</dbReference>
<evidence type="ECO:0000256" key="5">
    <source>
        <dbReference type="ARBA" id="ARBA00022801"/>
    </source>
</evidence>
<evidence type="ECO:0000256" key="6">
    <source>
        <dbReference type="ARBA" id="ARBA00022853"/>
    </source>
</evidence>
<accession>A0A9Q3INZ8</accession>
<dbReference type="PANTHER" id="PTHR10625">
    <property type="entry name" value="HISTONE DEACETYLASE HDAC1-RELATED"/>
    <property type="match status" value="1"/>
</dbReference>
<dbReference type="GO" id="GO:0141221">
    <property type="term" value="F:histone deacetylase activity, hydrolytic mechanism"/>
    <property type="evidence" value="ECO:0007669"/>
    <property type="project" value="UniProtKB-EC"/>
</dbReference>
<dbReference type="AlphaFoldDB" id="A0A9Q3INZ8"/>
<comment type="subcellular location">
    <subcellularLocation>
        <location evidence="1">Nucleus</location>
    </subcellularLocation>
</comment>
<sequence length="452" mass="50353">MSGPSAPLHSRCVYALPDARHALDQLPSNLGRSSVVHSLVRSFDLLHSPRGRRGPSSSVNRAQPLITKLASRSDLEKFHDADYVDFLLKDYKEDDPDIQDQGDWNFDHENFSLNQVIHLDSTMQTNKRRKIEKNRESTVEHFGLEHDCPPFPRMAEYVLAVAGAVLEVSQKLRENQADIGIVWDGGRHHAQRSCAAGFCYVNDAALAILELRKQPTNSNLPRLQRVMYLDYLDIHHGDGVELAFWSTSFILTVSVHFHDPQGGFYPLSGSVDSSGPPPPSPAASHALNIPIEHPGSLSYICHRSLLPLINVYKPSAIVIQCGVDGLAEDPLGGRLWGFGLEEMGHCLEIVVQDSLAVGRKVLLLGGGGYHTANAARAWAYFTSIALGRKLDLTTEIPLNVERETDYGPGYTLDVPQFEKVIQEEMKPENDEKLQRVVQKIDHHILILKKRYG</sequence>